<organism evidence="2 3">
    <name type="scientific">Methanothermococcus okinawensis</name>
    <dbReference type="NCBI Taxonomy" id="155863"/>
    <lineage>
        <taxon>Archaea</taxon>
        <taxon>Methanobacteriati</taxon>
        <taxon>Methanobacteriota</taxon>
        <taxon>Methanomada group</taxon>
        <taxon>Methanococci</taxon>
        <taxon>Methanococcales</taxon>
        <taxon>Methanococcaceae</taxon>
        <taxon>Methanothermococcus</taxon>
    </lineage>
</organism>
<dbReference type="AlphaFoldDB" id="A0A832ZYR2"/>
<evidence type="ECO:0000259" key="1">
    <source>
        <dbReference type="Pfam" id="PF10102"/>
    </source>
</evidence>
<dbReference type="InterPro" id="IPR018765">
    <property type="entry name" value="DUF2341"/>
</dbReference>
<feature type="domain" description="DUF2341" evidence="1">
    <location>
        <begin position="210"/>
        <end position="288"/>
    </location>
</feature>
<reference evidence="2" key="1">
    <citation type="journal article" date="2020" name="ISME J.">
        <title>Gammaproteobacteria mediating utilization of methyl-, sulfur- and petroleum organic compounds in deep ocean hydrothermal plumes.</title>
        <authorList>
            <person name="Zhou Z."/>
            <person name="Liu Y."/>
            <person name="Pan J."/>
            <person name="Cron B.R."/>
            <person name="Toner B.M."/>
            <person name="Anantharaman K."/>
            <person name="Breier J.A."/>
            <person name="Dick G.J."/>
            <person name="Li M."/>
        </authorList>
    </citation>
    <scope>NUCLEOTIDE SEQUENCE</scope>
    <source>
        <strain evidence="2">SZUA-1534</strain>
    </source>
</reference>
<accession>A0A832ZYR2</accession>
<dbReference type="Proteomes" id="UP000623215">
    <property type="component" value="Unassembled WGS sequence"/>
</dbReference>
<protein>
    <submittedName>
        <fullName evidence="2">DUF2341 domain-containing protein</fullName>
    </submittedName>
</protein>
<comment type="caution">
    <text evidence="2">The sequence shown here is derived from an EMBL/GenBank/DDBJ whole genome shotgun (WGS) entry which is preliminary data.</text>
</comment>
<evidence type="ECO:0000313" key="3">
    <source>
        <dbReference type="Proteomes" id="UP000623215"/>
    </source>
</evidence>
<dbReference type="EMBL" id="DQVW01000066">
    <property type="protein sequence ID" value="HIQ32579.1"/>
    <property type="molecule type" value="Genomic_DNA"/>
</dbReference>
<sequence length="612" mass="71669">MYTSQSMLILTLLLLLTAALFYHTVDLQKKQVIEEMKATSVDLKSSSMEHVVSSSLSPVFNKVLNDASLKVANEGFFNSTIDVVNYLERNTEKGIRNYLDNVSRYYREQGYRFTYYFDIVNITMSDGFTFKIDYVFTYNLSYSNGTINKTDTIRSSQYVTVKTILDAYHYRKPAYIMPIYIYNPNDQDLTDFQVKIILDSTNFDFSKEPDGTGIRFIDKKNNYIPYWVEYWGNDKAILWVKIPKLKARNTVTIYLISTYPRIPESNGDLVFELFDDFEYNHSIGVKWSNFYGDWEYYTVSSDYLLYHPTYNTQVIRCVNAPPVARIITVNNVSLENYIVEVDAWGDNNYGYYYTSPNIMVGYLADPQHFWDTTTHPDAFYTLDLGGRYRNDGYALYTLDGENLWWNSLSYAPYFWGLMICNESSADYWHVYRKMLVYNPDTSPRKKTWYHIKILITTKKEGSKTVKEVNGTYTPLEDYILYNYENPWLIYTTIEKPYGSHFLLGTSWGDHYYGYYQHVYFDNFRVRKYAPKEPKVYVSGNLIRIYPLIYISPPRSYGTHYGKGISHNPYFVEDPVGEHPSIVDMLAGKDTKNWSEGHSIKLIGFYLPENISG</sequence>
<name>A0A832ZYR2_9EURY</name>
<gene>
    <name evidence="2" type="ORF">EYH55_03765</name>
</gene>
<evidence type="ECO:0000313" key="2">
    <source>
        <dbReference type="EMBL" id="HIQ32579.1"/>
    </source>
</evidence>
<dbReference type="Pfam" id="PF10102">
    <property type="entry name" value="DUF2341"/>
    <property type="match status" value="1"/>
</dbReference>
<proteinExistence type="predicted"/>